<dbReference type="SUPFAM" id="SSF81296">
    <property type="entry name" value="E set domains"/>
    <property type="match status" value="1"/>
</dbReference>
<dbReference type="InterPro" id="IPR032694">
    <property type="entry name" value="CopC/D"/>
</dbReference>
<gene>
    <name evidence="7" type="ORF">GALL_436690</name>
</gene>
<sequence>MRKVLASIIAVLFLTSISTGSASAHDTLISMIPAADSISRTAPTKVVLTFDEKIAPAGTGITVTAPDGARVDVGSPTVANTELSINLGPITLNGHYLVNYRVVSADGHPVEASTGFDILIASLAPTAKAKIEVDTERENKIDKGEGRSAGENEIATIYYALFAAILVGLFVYWRKRRSKGSKAAS</sequence>
<dbReference type="GO" id="GO:0046688">
    <property type="term" value="P:response to copper ion"/>
    <property type="evidence" value="ECO:0007669"/>
    <property type="project" value="InterPro"/>
</dbReference>
<dbReference type="GO" id="GO:0005507">
    <property type="term" value="F:copper ion binding"/>
    <property type="evidence" value="ECO:0007669"/>
    <property type="project" value="InterPro"/>
</dbReference>
<evidence type="ECO:0000256" key="5">
    <source>
        <dbReference type="SAM" id="Phobius"/>
    </source>
</evidence>
<feature type="transmembrane region" description="Helical" evidence="5">
    <location>
        <begin position="156"/>
        <end position="173"/>
    </location>
</feature>
<proteinExistence type="predicted"/>
<name>A0A1J5PUY2_9ZZZZ</name>
<dbReference type="GO" id="GO:0030313">
    <property type="term" value="C:cell envelope"/>
    <property type="evidence" value="ECO:0007669"/>
    <property type="project" value="UniProtKB-SubCell"/>
</dbReference>
<keyword evidence="4" id="KW-0186">Copper</keyword>
<dbReference type="GO" id="GO:0005886">
    <property type="term" value="C:plasma membrane"/>
    <property type="evidence" value="ECO:0007669"/>
    <property type="project" value="TreeGrafter"/>
</dbReference>
<dbReference type="GO" id="GO:0042597">
    <property type="term" value="C:periplasmic space"/>
    <property type="evidence" value="ECO:0007669"/>
    <property type="project" value="InterPro"/>
</dbReference>
<dbReference type="PANTHER" id="PTHR34820:SF4">
    <property type="entry name" value="INNER MEMBRANE PROTEIN YEBZ"/>
    <property type="match status" value="1"/>
</dbReference>
<dbReference type="GO" id="GO:0006825">
    <property type="term" value="P:copper ion transport"/>
    <property type="evidence" value="ECO:0007669"/>
    <property type="project" value="InterPro"/>
</dbReference>
<comment type="caution">
    <text evidence="7">The sequence shown here is derived from an EMBL/GenBank/DDBJ whole genome shotgun (WGS) entry which is preliminary data.</text>
</comment>
<dbReference type="EMBL" id="MLJW01002423">
    <property type="protein sequence ID" value="OIQ74672.1"/>
    <property type="molecule type" value="Genomic_DNA"/>
</dbReference>
<protein>
    <recommendedName>
        <fullName evidence="6">CopC domain-containing protein</fullName>
    </recommendedName>
</protein>
<evidence type="ECO:0000256" key="2">
    <source>
        <dbReference type="ARBA" id="ARBA00022723"/>
    </source>
</evidence>
<dbReference type="InterPro" id="IPR007348">
    <property type="entry name" value="CopC_dom"/>
</dbReference>
<keyword evidence="2" id="KW-0479">Metal-binding</keyword>
<evidence type="ECO:0000259" key="6">
    <source>
        <dbReference type="Pfam" id="PF04234"/>
    </source>
</evidence>
<dbReference type="AlphaFoldDB" id="A0A1J5PUY2"/>
<keyword evidence="5" id="KW-1133">Transmembrane helix</keyword>
<keyword evidence="5" id="KW-0812">Transmembrane</keyword>
<feature type="domain" description="CopC" evidence="6">
    <location>
        <begin position="25"/>
        <end position="118"/>
    </location>
</feature>
<keyword evidence="3" id="KW-0732">Signal</keyword>
<dbReference type="PANTHER" id="PTHR34820">
    <property type="entry name" value="INNER MEMBRANE PROTEIN YEBZ"/>
    <property type="match status" value="1"/>
</dbReference>
<dbReference type="Gene3D" id="2.60.40.1220">
    <property type="match status" value="1"/>
</dbReference>
<evidence type="ECO:0000313" key="7">
    <source>
        <dbReference type="EMBL" id="OIQ74672.1"/>
    </source>
</evidence>
<evidence type="ECO:0000256" key="3">
    <source>
        <dbReference type="ARBA" id="ARBA00022729"/>
    </source>
</evidence>
<dbReference type="InterPro" id="IPR014755">
    <property type="entry name" value="Cu-Rt/internalin_Ig-like"/>
</dbReference>
<evidence type="ECO:0000256" key="1">
    <source>
        <dbReference type="ARBA" id="ARBA00004196"/>
    </source>
</evidence>
<comment type="subcellular location">
    <subcellularLocation>
        <location evidence="1">Cell envelope</location>
    </subcellularLocation>
</comment>
<dbReference type="InterPro" id="IPR014756">
    <property type="entry name" value="Ig_E-set"/>
</dbReference>
<dbReference type="Pfam" id="PF04234">
    <property type="entry name" value="CopC"/>
    <property type="match status" value="1"/>
</dbReference>
<keyword evidence="5" id="KW-0472">Membrane</keyword>
<evidence type="ECO:0000256" key="4">
    <source>
        <dbReference type="ARBA" id="ARBA00023008"/>
    </source>
</evidence>
<reference evidence="7" key="1">
    <citation type="submission" date="2016-10" db="EMBL/GenBank/DDBJ databases">
        <title>Sequence of Gallionella enrichment culture.</title>
        <authorList>
            <person name="Poehlein A."/>
            <person name="Muehling M."/>
            <person name="Daniel R."/>
        </authorList>
    </citation>
    <scope>NUCLEOTIDE SEQUENCE</scope>
</reference>
<accession>A0A1J5PUY2</accession>
<organism evidence="7">
    <name type="scientific">mine drainage metagenome</name>
    <dbReference type="NCBI Taxonomy" id="410659"/>
    <lineage>
        <taxon>unclassified sequences</taxon>
        <taxon>metagenomes</taxon>
        <taxon>ecological metagenomes</taxon>
    </lineage>
</organism>